<feature type="region of interest" description="Disordered" evidence="1">
    <location>
        <begin position="1"/>
        <end position="27"/>
    </location>
</feature>
<comment type="caution">
    <text evidence="3">The sequence shown here is derived from an EMBL/GenBank/DDBJ whole genome shotgun (WGS) entry which is preliminary data.</text>
</comment>
<dbReference type="AlphaFoldDB" id="A0AAV1UA07"/>
<organism evidence="3 4">
    <name type="scientific">Peronospora matthiolae</name>
    <dbReference type="NCBI Taxonomy" id="2874970"/>
    <lineage>
        <taxon>Eukaryota</taxon>
        <taxon>Sar</taxon>
        <taxon>Stramenopiles</taxon>
        <taxon>Oomycota</taxon>
        <taxon>Peronosporomycetes</taxon>
        <taxon>Peronosporales</taxon>
        <taxon>Peronosporaceae</taxon>
        <taxon>Peronospora</taxon>
    </lineage>
</organism>
<name>A0AAV1UA07_9STRA</name>
<dbReference type="Proteomes" id="UP001162060">
    <property type="component" value="Unassembled WGS sequence"/>
</dbReference>
<dbReference type="InterPro" id="IPR016197">
    <property type="entry name" value="Chromo-like_dom_sf"/>
</dbReference>
<dbReference type="SUPFAM" id="SSF54160">
    <property type="entry name" value="Chromo domain-like"/>
    <property type="match status" value="1"/>
</dbReference>
<evidence type="ECO:0000313" key="3">
    <source>
        <dbReference type="EMBL" id="CAK7931295.1"/>
    </source>
</evidence>
<sequence>MDHEALAPKELVMPQVEEPSREDPVVLQDSPLGYVDRAPRALARRRRVKIHRTPPALVDEPGDQQHHLERILQQRRRDGLYQYWVQKRRYPESENSWEYEVPLWQDCSYAVDVFERRLQGLSTHTASH</sequence>
<dbReference type="Gene3D" id="2.40.50.40">
    <property type="match status" value="1"/>
</dbReference>
<proteinExistence type="predicted"/>
<reference evidence="3" key="1">
    <citation type="submission" date="2024-01" db="EMBL/GenBank/DDBJ databases">
        <authorList>
            <person name="Webb A."/>
        </authorList>
    </citation>
    <scope>NUCLEOTIDE SEQUENCE</scope>
    <source>
        <strain evidence="3">Pm1</strain>
    </source>
</reference>
<evidence type="ECO:0000256" key="1">
    <source>
        <dbReference type="SAM" id="MobiDB-lite"/>
    </source>
</evidence>
<dbReference type="PROSITE" id="PS50013">
    <property type="entry name" value="CHROMO_2"/>
    <property type="match status" value="1"/>
</dbReference>
<feature type="domain" description="Chromo" evidence="2">
    <location>
        <begin position="66"/>
        <end position="126"/>
    </location>
</feature>
<dbReference type="EMBL" id="CAKLBY020000173">
    <property type="protein sequence ID" value="CAK7931295.1"/>
    <property type="molecule type" value="Genomic_DNA"/>
</dbReference>
<accession>A0AAV1UA07</accession>
<protein>
    <recommendedName>
        <fullName evidence="2">Chromo domain-containing protein</fullName>
    </recommendedName>
</protein>
<evidence type="ECO:0000313" key="4">
    <source>
        <dbReference type="Proteomes" id="UP001162060"/>
    </source>
</evidence>
<evidence type="ECO:0000259" key="2">
    <source>
        <dbReference type="PROSITE" id="PS50013"/>
    </source>
</evidence>
<dbReference type="InterPro" id="IPR000953">
    <property type="entry name" value="Chromo/chromo_shadow_dom"/>
</dbReference>
<gene>
    <name evidence="3" type="ORF">PM001_LOCUS16445</name>
</gene>